<evidence type="ECO:0008006" key="3">
    <source>
        <dbReference type="Google" id="ProtNLM"/>
    </source>
</evidence>
<accession>A0ABR2MRB8</accession>
<protein>
    <recommendedName>
        <fullName evidence="3">Zinc-binding domain-containing protein</fullName>
    </recommendedName>
</protein>
<dbReference type="EMBL" id="JBBWWR010000005">
    <property type="protein sequence ID" value="KAK8966675.1"/>
    <property type="molecule type" value="Genomic_DNA"/>
</dbReference>
<reference evidence="1 2" key="1">
    <citation type="journal article" date="2022" name="Nat. Plants">
        <title>Genomes of leafy and leafless Platanthera orchids illuminate the evolution of mycoheterotrophy.</title>
        <authorList>
            <person name="Li M.H."/>
            <person name="Liu K.W."/>
            <person name="Li Z."/>
            <person name="Lu H.C."/>
            <person name="Ye Q.L."/>
            <person name="Zhang D."/>
            <person name="Wang J.Y."/>
            <person name="Li Y.F."/>
            <person name="Zhong Z.M."/>
            <person name="Liu X."/>
            <person name="Yu X."/>
            <person name="Liu D.K."/>
            <person name="Tu X.D."/>
            <person name="Liu B."/>
            <person name="Hao Y."/>
            <person name="Liao X.Y."/>
            <person name="Jiang Y.T."/>
            <person name="Sun W.H."/>
            <person name="Chen J."/>
            <person name="Chen Y.Q."/>
            <person name="Ai Y."/>
            <person name="Zhai J.W."/>
            <person name="Wu S.S."/>
            <person name="Zhou Z."/>
            <person name="Hsiao Y.Y."/>
            <person name="Wu W.L."/>
            <person name="Chen Y.Y."/>
            <person name="Lin Y.F."/>
            <person name="Hsu J.L."/>
            <person name="Li C.Y."/>
            <person name="Wang Z.W."/>
            <person name="Zhao X."/>
            <person name="Zhong W.Y."/>
            <person name="Ma X.K."/>
            <person name="Ma L."/>
            <person name="Huang J."/>
            <person name="Chen G.Z."/>
            <person name="Huang M.Z."/>
            <person name="Huang L."/>
            <person name="Peng D.H."/>
            <person name="Luo Y.B."/>
            <person name="Zou S.Q."/>
            <person name="Chen S.P."/>
            <person name="Lan S."/>
            <person name="Tsai W.C."/>
            <person name="Van de Peer Y."/>
            <person name="Liu Z.J."/>
        </authorList>
    </citation>
    <scope>NUCLEOTIDE SEQUENCE [LARGE SCALE GENOMIC DNA]</scope>
    <source>
        <strain evidence="1">Lor288</strain>
    </source>
</reference>
<gene>
    <name evidence="1" type="ORF">KSP40_PGU003513</name>
</gene>
<evidence type="ECO:0000313" key="1">
    <source>
        <dbReference type="EMBL" id="KAK8966675.1"/>
    </source>
</evidence>
<proteinExistence type="predicted"/>
<sequence>MEHRRHDDEARSGGNLEFGNPNLAVLRWKTGEPGKYQGLDCCLAGMRYLGFRVLDIKASSCNSVCSSRKIYLTSLLLCTTLQYVGRMCDRRNNSGWLVCDFCRGEKTNVKYQGSRFYRRCPNCKAVRLLLCQKCKVFKCVTFPDPSDGQALLPRT</sequence>
<name>A0ABR2MRB8_9ASPA</name>
<evidence type="ECO:0000313" key="2">
    <source>
        <dbReference type="Proteomes" id="UP001412067"/>
    </source>
</evidence>
<keyword evidence="2" id="KW-1185">Reference proteome</keyword>
<dbReference type="Proteomes" id="UP001412067">
    <property type="component" value="Unassembled WGS sequence"/>
</dbReference>
<comment type="caution">
    <text evidence="1">The sequence shown here is derived from an EMBL/GenBank/DDBJ whole genome shotgun (WGS) entry which is preliminary data.</text>
</comment>
<organism evidence="1 2">
    <name type="scientific">Platanthera guangdongensis</name>
    <dbReference type="NCBI Taxonomy" id="2320717"/>
    <lineage>
        <taxon>Eukaryota</taxon>
        <taxon>Viridiplantae</taxon>
        <taxon>Streptophyta</taxon>
        <taxon>Embryophyta</taxon>
        <taxon>Tracheophyta</taxon>
        <taxon>Spermatophyta</taxon>
        <taxon>Magnoliopsida</taxon>
        <taxon>Liliopsida</taxon>
        <taxon>Asparagales</taxon>
        <taxon>Orchidaceae</taxon>
        <taxon>Orchidoideae</taxon>
        <taxon>Orchideae</taxon>
        <taxon>Orchidinae</taxon>
        <taxon>Platanthera</taxon>
    </lineage>
</organism>